<dbReference type="Proteomes" id="UP000188268">
    <property type="component" value="Unassembled WGS sequence"/>
</dbReference>
<evidence type="ECO:0000313" key="2">
    <source>
        <dbReference type="EMBL" id="OMO83106.1"/>
    </source>
</evidence>
<proteinExistence type="predicted"/>
<protein>
    <recommendedName>
        <fullName evidence="4">Bifunctional inhibitor/plant lipid transfer protein/seed storage helical domain-containing protein</fullName>
    </recommendedName>
</protein>
<keyword evidence="1" id="KW-0732">Signal</keyword>
<dbReference type="EMBL" id="AWWV01009920">
    <property type="protein sequence ID" value="OMO83106.1"/>
    <property type="molecule type" value="Genomic_DNA"/>
</dbReference>
<sequence length="126" mass="12746">MAYSSKASAPIALLLALNLIFSTLVSSSSPPPPPPPSTCIPILSSTACIALLGVLNVDASISIGSNPSNLCCTSILGLIGVSADACICPLLTTVRALLYPAVPLANIDVVVGRFNSFCNSKISACI</sequence>
<organism evidence="2 3">
    <name type="scientific">Corchorus capsularis</name>
    <name type="common">Jute</name>
    <dbReference type="NCBI Taxonomy" id="210143"/>
    <lineage>
        <taxon>Eukaryota</taxon>
        <taxon>Viridiplantae</taxon>
        <taxon>Streptophyta</taxon>
        <taxon>Embryophyta</taxon>
        <taxon>Tracheophyta</taxon>
        <taxon>Spermatophyta</taxon>
        <taxon>Magnoliopsida</taxon>
        <taxon>eudicotyledons</taxon>
        <taxon>Gunneridae</taxon>
        <taxon>Pentapetalae</taxon>
        <taxon>rosids</taxon>
        <taxon>malvids</taxon>
        <taxon>Malvales</taxon>
        <taxon>Malvaceae</taxon>
        <taxon>Grewioideae</taxon>
        <taxon>Apeibeae</taxon>
        <taxon>Corchorus</taxon>
    </lineage>
</organism>
<gene>
    <name evidence="2" type="ORF">CCACVL1_11561</name>
</gene>
<dbReference type="AlphaFoldDB" id="A0A1R3IKN3"/>
<feature type="chain" id="PRO_5012345166" description="Bifunctional inhibitor/plant lipid transfer protein/seed storage helical domain-containing protein" evidence="1">
    <location>
        <begin position="28"/>
        <end position="126"/>
    </location>
</feature>
<dbReference type="Gramene" id="OMO83106">
    <property type="protein sequence ID" value="OMO83106"/>
    <property type="gene ID" value="CCACVL1_11561"/>
</dbReference>
<evidence type="ECO:0008006" key="4">
    <source>
        <dbReference type="Google" id="ProtNLM"/>
    </source>
</evidence>
<reference evidence="2 3" key="1">
    <citation type="submission" date="2013-09" db="EMBL/GenBank/DDBJ databases">
        <title>Corchorus capsularis genome sequencing.</title>
        <authorList>
            <person name="Alam M."/>
            <person name="Haque M.S."/>
            <person name="Islam M.S."/>
            <person name="Emdad E.M."/>
            <person name="Islam M.M."/>
            <person name="Ahmed B."/>
            <person name="Halim A."/>
            <person name="Hossen Q.M.M."/>
            <person name="Hossain M.Z."/>
            <person name="Ahmed R."/>
            <person name="Khan M.M."/>
            <person name="Islam R."/>
            <person name="Rashid M.M."/>
            <person name="Khan S.A."/>
            <person name="Rahman M.S."/>
            <person name="Alam M."/>
        </authorList>
    </citation>
    <scope>NUCLEOTIDE SEQUENCE [LARGE SCALE GENOMIC DNA]</scope>
    <source>
        <strain evidence="3">cv. CVL-1</strain>
        <tissue evidence="2">Whole seedling</tissue>
    </source>
</reference>
<name>A0A1R3IKN3_COCAP</name>
<keyword evidence="3" id="KW-1185">Reference proteome</keyword>
<evidence type="ECO:0000313" key="3">
    <source>
        <dbReference type="Proteomes" id="UP000188268"/>
    </source>
</evidence>
<comment type="caution">
    <text evidence="2">The sequence shown here is derived from an EMBL/GenBank/DDBJ whole genome shotgun (WGS) entry which is preliminary data.</text>
</comment>
<feature type="signal peptide" evidence="1">
    <location>
        <begin position="1"/>
        <end position="27"/>
    </location>
</feature>
<accession>A0A1R3IKN3</accession>
<evidence type="ECO:0000256" key="1">
    <source>
        <dbReference type="SAM" id="SignalP"/>
    </source>
</evidence>